<evidence type="ECO:0000256" key="1">
    <source>
        <dbReference type="ARBA" id="ARBA00004141"/>
    </source>
</evidence>
<feature type="transmembrane region" description="Helical" evidence="7">
    <location>
        <begin position="12"/>
        <end position="33"/>
    </location>
</feature>
<gene>
    <name evidence="8" type="ORF">G3567_04135</name>
</gene>
<dbReference type="RefSeq" id="WP_164004061.1">
    <property type="nucleotide sequence ID" value="NZ_JAAIKD010000002.1"/>
</dbReference>
<dbReference type="AlphaFoldDB" id="A0A6B3QYV1"/>
<dbReference type="NCBIfam" id="NF037982">
    <property type="entry name" value="Nramp_1"/>
    <property type="match status" value="1"/>
</dbReference>
<evidence type="ECO:0000313" key="9">
    <source>
        <dbReference type="Proteomes" id="UP000478505"/>
    </source>
</evidence>
<feature type="transmembrane region" description="Helical" evidence="7">
    <location>
        <begin position="155"/>
        <end position="173"/>
    </location>
</feature>
<keyword evidence="9" id="KW-1185">Reference proteome</keyword>
<comment type="caution">
    <text evidence="8">The sequence shown here is derived from an EMBL/GenBank/DDBJ whole genome shotgun (WGS) entry which is preliminary data.</text>
</comment>
<keyword evidence="6 7" id="KW-0472">Membrane</keyword>
<dbReference type="Pfam" id="PF01566">
    <property type="entry name" value="Nramp"/>
    <property type="match status" value="1"/>
</dbReference>
<keyword evidence="4" id="KW-0769">Symport</keyword>
<dbReference type="EMBL" id="JAAIKD010000002">
    <property type="protein sequence ID" value="NEV93339.1"/>
    <property type="molecule type" value="Genomic_DNA"/>
</dbReference>
<keyword evidence="5 7" id="KW-1133">Transmembrane helix</keyword>
<dbReference type="GO" id="GO:0034755">
    <property type="term" value="P:iron ion transmembrane transport"/>
    <property type="evidence" value="ECO:0007669"/>
    <property type="project" value="TreeGrafter"/>
</dbReference>
<evidence type="ECO:0000256" key="4">
    <source>
        <dbReference type="ARBA" id="ARBA00022847"/>
    </source>
</evidence>
<dbReference type="Proteomes" id="UP000478505">
    <property type="component" value="Unassembled WGS sequence"/>
</dbReference>
<dbReference type="GO" id="GO:0005384">
    <property type="term" value="F:manganese ion transmembrane transporter activity"/>
    <property type="evidence" value="ECO:0007669"/>
    <property type="project" value="TreeGrafter"/>
</dbReference>
<organism evidence="8 9">
    <name type="scientific">Psychroflexus aurantiacus</name>
    <dbReference type="NCBI Taxonomy" id="2709310"/>
    <lineage>
        <taxon>Bacteria</taxon>
        <taxon>Pseudomonadati</taxon>
        <taxon>Bacteroidota</taxon>
        <taxon>Flavobacteriia</taxon>
        <taxon>Flavobacteriales</taxon>
        <taxon>Flavobacteriaceae</taxon>
        <taxon>Psychroflexus</taxon>
    </lineage>
</organism>
<keyword evidence="3 7" id="KW-0812">Transmembrane</keyword>
<evidence type="ECO:0000256" key="6">
    <source>
        <dbReference type="ARBA" id="ARBA00023136"/>
    </source>
</evidence>
<protein>
    <submittedName>
        <fullName evidence="8">Divalent metal cation transporter</fullName>
    </submittedName>
</protein>
<feature type="transmembrane region" description="Helical" evidence="7">
    <location>
        <begin position="232"/>
        <end position="252"/>
    </location>
</feature>
<dbReference type="PANTHER" id="PTHR11706">
    <property type="entry name" value="SOLUTE CARRIER PROTEIN FAMILY 11 MEMBER"/>
    <property type="match status" value="1"/>
</dbReference>
<accession>A0A6B3QYV1</accession>
<reference evidence="8 9" key="1">
    <citation type="submission" date="2020-02" db="EMBL/GenBank/DDBJ databases">
        <title>Flavobacteriaceae Psychroflexus bacterium YR1-1, complete genome.</title>
        <authorList>
            <person name="Li Y."/>
            <person name="Wu S."/>
        </authorList>
    </citation>
    <scope>NUCLEOTIDE SEQUENCE [LARGE SCALE GENOMIC DNA]</scope>
    <source>
        <strain evidence="8 9">YR1-1</strain>
    </source>
</reference>
<dbReference type="GO" id="GO:0005886">
    <property type="term" value="C:plasma membrane"/>
    <property type="evidence" value="ECO:0007669"/>
    <property type="project" value="TreeGrafter"/>
</dbReference>
<dbReference type="PRINTS" id="PR00447">
    <property type="entry name" value="NATRESASSCMP"/>
</dbReference>
<feature type="transmembrane region" description="Helical" evidence="7">
    <location>
        <begin position="384"/>
        <end position="405"/>
    </location>
</feature>
<sequence>MIKKLTSYFGPGTFVAAAFIGPGTITICSIAGVKFGTDLIWALVLSILATIVLQNMSARIGLVTQKDLGTAMRHVVKHPILKSILMVLVVVAIVFGNAAYEAGNISGAVMGFSVIYADTLVSIGGFQLDYLPLLIGVICFFILNMNSYKKIENVLIVLVVLMSLSFLTTAIITQPSYLALLQGVFLFNMPSESLTTVLAIVGTTIVPYNLFLHSSIVQEKWNGVKALSAAKWDSAIAIGLGGIVSIAVVVSASRLPKEELLSILDMAETLEPLYGVYAKYLLGFGFFAAGITSTLTAALAAAYVLKGCLGWKIAKSHPRFKWTWRGILFLGVFFSSLGINPIELIQIAQVSNAILLPFIAIILLAMVSNQKLMGEFKNTWLQNAVGILIVLFCLFLSFKSFFMMYSV</sequence>
<feature type="transmembrane region" description="Helical" evidence="7">
    <location>
        <begin position="280"/>
        <end position="305"/>
    </location>
</feature>
<comment type="subcellular location">
    <subcellularLocation>
        <location evidence="1">Membrane</location>
        <topology evidence="1">Multi-pass membrane protein</topology>
    </subcellularLocation>
</comment>
<dbReference type="InterPro" id="IPR001046">
    <property type="entry name" value="NRAMP_fam"/>
</dbReference>
<dbReference type="GO" id="GO:0015293">
    <property type="term" value="F:symporter activity"/>
    <property type="evidence" value="ECO:0007669"/>
    <property type="project" value="UniProtKB-KW"/>
</dbReference>
<proteinExistence type="predicted"/>
<keyword evidence="2" id="KW-0813">Transport</keyword>
<name>A0A6B3QYV1_9FLAO</name>
<evidence type="ECO:0000256" key="2">
    <source>
        <dbReference type="ARBA" id="ARBA00022448"/>
    </source>
</evidence>
<feature type="transmembrane region" description="Helical" evidence="7">
    <location>
        <begin position="354"/>
        <end position="372"/>
    </location>
</feature>
<evidence type="ECO:0000256" key="5">
    <source>
        <dbReference type="ARBA" id="ARBA00022989"/>
    </source>
</evidence>
<feature type="transmembrane region" description="Helical" evidence="7">
    <location>
        <begin position="326"/>
        <end position="348"/>
    </location>
</feature>
<feature type="transmembrane region" description="Helical" evidence="7">
    <location>
        <begin position="39"/>
        <end position="58"/>
    </location>
</feature>
<feature type="transmembrane region" description="Helical" evidence="7">
    <location>
        <begin position="79"/>
        <end position="100"/>
    </location>
</feature>
<evidence type="ECO:0000256" key="3">
    <source>
        <dbReference type="ARBA" id="ARBA00022692"/>
    </source>
</evidence>
<evidence type="ECO:0000256" key="7">
    <source>
        <dbReference type="SAM" id="Phobius"/>
    </source>
</evidence>
<dbReference type="GO" id="GO:0015086">
    <property type="term" value="F:cadmium ion transmembrane transporter activity"/>
    <property type="evidence" value="ECO:0007669"/>
    <property type="project" value="TreeGrafter"/>
</dbReference>
<feature type="transmembrane region" description="Helical" evidence="7">
    <location>
        <begin position="193"/>
        <end position="211"/>
    </location>
</feature>
<dbReference type="PANTHER" id="PTHR11706:SF33">
    <property type="entry name" value="NATURAL RESISTANCE-ASSOCIATED MACROPHAGE PROTEIN 2"/>
    <property type="match status" value="1"/>
</dbReference>
<feature type="transmembrane region" description="Helical" evidence="7">
    <location>
        <begin position="120"/>
        <end position="143"/>
    </location>
</feature>
<evidence type="ECO:0000313" key="8">
    <source>
        <dbReference type="EMBL" id="NEV93339.1"/>
    </source>
</evidence>